<dbReference type="Proteomes" id="UP000215595">
    <property type="component" value="Unassembled WGS sequence"/>
</dbReference>
<gene>
    <name evidence="2" type="ORF">B7Z01_10465</name>
</gene>
<comment type="caution">
    <text evidence="2">The sequence shown here is derived from an EMBL/GenBank/DDBJ whole genome shotgun (WGS) entry which is preliminary data.</text>
</comment>
<sequence>MSKGKHVVPNPHGGWSVRSAGSSRAAKNFSTQEAAVRFGVDFAKREHGELYVHGRDGTIKDRRSYGNDPHPPRDKR</sequence>
<dbReference type="AlphaFoldDB" id="A0A258FLA2"/>
<evidence type="ECO:0000256" key="1">
    <source>
        <dbReference type="SAM" id="MobiDB-lite"/>
    </source>
</evidence>
<feature type="compositionally biased region" description="Basic and acidic residues" evidence="1">
    <location>
        <begin position="53"/>
        <end position="65"/>
    </location>
</feature>
<name>A0A258FLA2_9CAUL</name>
<feature type="region of interest" description="Disordered" evidence="1">
    <location>
        <begin position="1"/>
        <end position="30"/>
    </location>
</feature>
<dbReference type="Pfam" id="PF09954">
    <property type="entry name" value="DUF2188"/>
    <property type="match status" value="1"/>
</dbReference>
<dbReference type="InterPro" id="IPR018691">
    <property type="entry name" value="DUF2188"/>
</dbReference>
<evidence type="ECO:0000313" key="3">
    <source>
        <dbReference type="Proteomes" id="UP000215595"/>
    </source>
</evidence>
<proteinExistence type="predicted"/>
<reference evidence="2 3" key="1">
    <citation type="submission" date="2017-03" db="EMBL/GenBank/DDBJ databases">
        <title>Lifting the veil on microbial sulfur biogeochemistry in mining wastewaters.</title>
        <authorList>
            <person name="Kantor R.S."/>
            <person name="Colenbrander Nelson T."/>
            <person name="Marshall S."/>
            <person name="Bennett D."/>
            <person name="Apte S."/>
            <person name="Camacho D."/>
            <person name="Thomas B.C."/>
            <person name="Warren L.A."/>
            <person name="Banfield J.F."/>
        </authorList>
    </citation>
    <scope>NUCLEOTIDE SEQUENCE [LARGE SCALE GENOMIC DNA]</scope>
    <source>
        <strain evidence="2">32-69-9</strain>
    </source>
</reference>
<evidence type="ECO:0000313" key="2">
    <source>
        <dbReference type="EMBL" id="OYX32788.1"/>
    </source>
</evidence>
<dbReference type="EMBL" id="NCEB01000020">
    <property type="protein sequence ID" value="OYX32788.1"/>
    <property type="molecule type" value="Genomic_DNA"/>
</dbReference>
<organism evidence="2 3">
    <name type="scientific">Brevundimonas subvibrioides</name>
    <dbReference type="NCBI Taxonomy" id="74313"/>
    <lineage>
        <taxon>Bacteria</taxon>
        <taxon>Pseudomonadati</taxon>
        <taxon>Pseudomonadota</taxon>
        <taxon>Alphaproteobacteria</taxon>
        <taxon>Caulobacterales</taxon>
        <taxon>Caulobacteraceae</taxon>
        <taxon>Brevundimonas</taxon>
    </lineage>
</organism>
<protein>
    <recommendedName>
        <fullName evidence="4">DUF2188 domain-containing protein</fullName>
    </recommendedName>
</protein>
<accession>A0A258FLA2</accession>
<evidence type="ECO:0008006" key="4">
    <source>
        <dbReference type="Google" id="ProtNLM"/>
    </source>
</evidence>
<feature type="region of interest" description="Disordered" evidence="1">
    <location>
        <begin position="53"/>
        <end position="76"/>
    </location>
</feature>